<dbReference type="InterPro" id="IPR000742">
    <property type="entry name" value="EGF"/>
</dbReference>
<comment type="subcellular location">
    <subcellularLocation>
        <location evidence="1">Secreted</location>
        <location evidence="1">Extracellular space</location>
        <location evidence="1">Extracellular matrix</location>
    </subcellularLocation>
</comment>
<dbReference type="InterPro" id="IPR013111">
    <property type="entry name" value="EGF_extracell"/>
</dbReference>
<dbReference type="CDD" id="cd00087">
    <property type="entry name" value="FReD"/>
    <property type="match status" value="1"/>
</dbReference>
<dbReference type="FunFam" id="3.90.215.10:FF:000001">
    <property type="entry name" value="Tenascin isoform 1"/>
    <property type="match status" value="1"/>
</dbReference>
<sequence length="1716" mass="188621">MGLPTQVLACAILGLLYQHVSGGLIKRIIRQKRETGLNVTLPEDSQPLVFNHVYNIKLPVGSLCSVDLDTASGDADLKAEIEPVKNYEEHTVKDENQIVFTHRINIPRRACGCAAAPDIKDLLSRLEELEGLVSSLREQCASGAGCCPNSQTAEGRLDTTPYCSGHGNYSTEICGCVCEPGWKGPNCSEPACPHHCFNRGVCSQGKCICDEGFTGEDCSQASCPSDCNDQGKCVDGVCVCFEGYTGTDCSEELCPYGCSVHGRCVGGRCVCHEGFTGEDCSEPLCPNNCHNRGRCVDNECVCDEGYTGEDCSELICPNDCFDRGRCVNGTCFCEEGYTGEDCGDLTCPNNCNGNGRCENGLCVCHEGFVGDDCSEKRCPKDCHNRGRCVDGRCVCHEGYLGEDCGELRCPNDCHNRGRCVNGQCVCDEGFIGEDCGELRCPNDCHNRGRCINGQCECHEGFTGEDCGELRCPNDCNNHGRCINGQCVCDEGYTGEDCGELRCPNDCHNRGRCVEGHCVCDNGFTGEDCGELSCPNDCHQRGRCVNGRCVCHEGFTGEDCRERSCPNDCNNVGHCIDGRCVCEDGYMGIDCSDVSPPTELTVTNVTDKTVNLEWKHENLVNEYLVTYVPTSSGGLDLQFTVPGNETSATIHELEPGVEYFIRVFAILKNKKSIPVSARVATYLPAPEGLKFKSVRETSVQVEWDPLSISFDGWELVFRNMKKDDNGDITSSLKRPETSYMQPGLAPGQQYNVSLHIVKNNTRGPGLSKVITTKLDAPSQIEAKDVTDTTALITWSKPLAEIEGIELTYGPKDVPGDRTTIDLSEDENQYSIGNLRPHTEYEVTLISRRGDMESDPVKEVFVTDLDAPRNLKRVSQTDNSITLEWKNSHANIDNYRIKFAPISGGDHAEITVPKGSQATTRATLTGLRPGTEYGIGVTAVKQDRESAPATINAGTDLDNPKDLEVGDRTETTLSLRWRRPVAKFDRYRLTYVSPSGKKNEVEIPVDSTSFILRGLEAGTEYTISLVAEKGRHKSKPTTVKGSTEEEPELGKLSVSETGWDGFQLTWTAADGAYENFVIQVQEADNPEETRNITVPGRLRFMNVTGLKANTPYNITLYGVINGYRTKPLSVETATGVHPEVGELTVSDITPESFNLSWTTTNGDFDVFTIEIIDSNRLLEPMEFNISGNSRTAHISGLSPSTDFIVYLYGISNGFRTQAISSAATTVVGSPKGISFSDITENSATVSWIAPRTRVDSYRISYVPVTGGTPNVVTVDGSKTRTKLVKLVPGVDYNVIIISVKGFEESEPISGILKTALDSPSGLVVVNITDSEALATWQPAIAAVDNYVISYASEDEPEVTQMVSGNTVEYDLNGLRPATEYTLSIHAVKDTQKSETLSTQFTTGMDAPRDLSATEVQSETAVITWRPPRAPVTGYLLIYESIDGKVKEVILDPETTSYTLAELSPSTQYTVKLQALNRSLKSRTIQTIFTTTGLLYPYPKDCSQALLNGEVASGLYTIYLNGDRTQPLQVFCDMAEDGGGWIVFLRRQNGKEDFYKNWKSYATGFGDPNDEFWIGLENLHKITSQGQYELRVDLRDRGETAYAVYDKFSVGDSKTRYRLRVDGYSGTAGDSMTYHNGRSFSTFDKDNDSAITNCALSYKGAFWYKNCHRVNLMGRYGDNNHSQGVNWFHWKGHEYSIQFAEMKLRPSSFRNLEGRRKRA</sequence>
<dbReference type="PANTHER" id="PTHR46708">
    <property type="entry name" value="TENASCIN"/>
    <property type="match status" value="1"/>
</dbReference>
<dbReference type="Gene3D" id="3.90.215.10">
    <property type="entry name" value="Gamma Fibrinogen, chain A, domain 1"/>
    <property type="match status" value="1"/>
</dbReference>
<keyword evidence="3" id="KW-0964">Secreted</keyword>
<dbReference type="Pfam" id="PF00041">
    <property type="entry name" value="fn3"/>
    <property type="match status" value="10"/>
</dbReference>
<feature type="disulfide bond" evidence="16">
    <location>
        <begin position="457"/>
        <end position="466"/>
    </location>
</feature>
<evidence type="ECO:0000256" key="9">
    <source>
        <dbReference type="ARBA" id="ARBA00022974"/>
    </source>
</evidence>
<dbReference type="PROSITE" id="PS00022">
    <property type="entry name" value="EGF_1"/>
    <property type="match status" value="5"/>
</dbReference>
<evidence type="ECO:0000256" key="2">
    <source>
        <dbReference type="ARBA" id="ARBA00008673"/>
    </source>
</evidence>
<dbReference type="Proteomes" id="UP000016666">
    <property type="component" value="Chromosome 18"/>
</dbReference>
<keyword evidence="7" id="KW-0677">Repeat</keyword>
<dbReference type="FunFam" id="2.60.40.10:FF:000201">
    <property type="entry name" value="Tenascin C"/>
    <property type="match status" value="1"/>
</dbReference>
<evidence type="ECO:0000259" key="19">
    <source>
        <dbReference type="PROSITE" id="PS50853"/>
    </source>
</evidence>
<dbReference type="FunFam" id="2.60.40.10:FF:000529">
    <property type="entry name" value="Tenascin C"/>
    <property type="match status" value="1"/>
</dbReference>
<dbReference type="Ensembl" id="ENSAPLT00000042565.1">
    <property type="protein sequence ID" value="ENSAPLP00000030846.1"/>
    <property type="gene ID" value="ENSAPLG00000014515.2"/>
</dbReference>
<keyword evidence="12" id="KW-0325">Glycoprotein</keyword>
<feature type="domain" description="Fibronectin type-III" evidence="19">
    <location>
        <begin position="866"/>
        <end position="956"/>
    </location>
</feature>
<dbReference type="InterPro" id="IPR013783">
    <property type="entry name" value="Ig-like_fold"/>
</dbReference>
<feature type="domain" description="Fibronectin type-III" evidence="19">
    <location>
        <begin position="1404"/>
        <end position="1492"/>
    </location>
</feature>
<reference evidence="21 22" key="1">
    <citation type="submission" date="2017-10" db="EMBL/GenBank/DDBJ databases">
        <title>A new Pekin duck reference genome.</title>
        <authorList>
            <person name="Hou Z.-C."/>
            <person name="Zhou Z.-K."/>
            <person name="Zhu F."/>
            <person name="Hou S.-S."/>
        </authorList>
    </citation>
    <scope>NUCLEOTIDE SEQUENCE [LARGE SCALE GENOMIC DNA]</scope>
</reference>
<organism evidence="21 22">
    <name type="scientific">Anas platyrhynchos platyrhynchos</name>
    <name type="common">Northern mallard</name>
    <dbReference type="NCBI Taxonomy" id="8840"/>
    <lineage>
        <taxon>Eukaryota</taxon>
        <taxon>Metazoa</taxon>
        <taxon>Chordata</taxon>
        <taxon>Craniata</taxon>
        <taxon>Vertebrata</taxon>
        <taxon>Euteleostomi</taxon>
        <taxon>Archelosauria</taxon>
        <taxon>Archosauria</taxon>
        <taxon>Dinosauria</taxon>
        <taxon>Saurischia</taxon>
        <taxon>Theropoda</taxon>
        <taxon>Coelurosauria</taxon>
        <taxon>Aves</taxon>
        <taxon>Neognathae</taxon>
        <taxon>Galloanserae</taxon>
        <taxon>Anseriformes</taxon>
        <taxon>Anatidae</taxon>
        <taxon>Anatinae</taxon>
        <taxon>Anas</taxon>
    </lineage>
</organism>
<feature type="domain" description="Fibronectin type-III" evidence="19">
    <location>
        <begin position="1138"/>
        <end position="1226"/>
    </location>
</feature>
<dbReference type="GO" id="GO:0030155">
    <property type="term" value="P:regulation of cell adhesion"/>
    <property type="evidence" value="ECO:0007669"/>
    <property type="project" value="TreeGrafter"/>
</dbReference>
<keyword evidence="9" id="KW-0654">Proteoglycan</keyword>
<dbReference type="Pfam" id="PF18720">
    <property type="entry name" value="EGF_Tenascin"/>
    <property type="match status" value="1"/>
</dbReference>
<keyword evidence="8" id="KW-0130">Cell adhesion</keyword>
<feature type="disulfide bond" evidence="16">
    <location>
        <begin position="285"/>
        <end position="295"/>
    </location>
</feature>
<dbReference type="PROSITE" id="PS01186">
    <property type="entry name" value="EGF_2"/>
    <property type="match status" value="5"/>
</dbReference>
<proteinExistence type="inferred from homology"/>
<evidence type="ECO:0000256" key="15">
    <source>
        <dbReference type="ARBA" id="ARBA00080298"/>
    </source>
</evidence>
<evidence type="ECO:0000256" key="16">
    <source>
        <dbReference type="PROSITE-ProRule" id="PRU00076"/>
    </source>
</evidence>
<dbReference type="CDD" id="cd00063">
    <property type="entry name" value="FN3"/>
    <property type="match status" value="10"/>
</dbReference>
<dbReference type="Pfam" id="PF00147">
    <property type="entry name" value="Fibrinogen_C"/>
    <property type="match status" value="1"/>
</dbReference>
<evidence type="ECO:0000256" key="13">
    <source>
        <dbReference type="ARBA" id="ARBA00069274"/>
    </source>
</evidence>
<feature type="disulfide bond" evidence="16">
    <location>
        <begin position="519"/>
        <end position="528"/>
    </location>
</feature>
<dbReference type="GO" id="GO:0005615">
    <property type="term" value="C:extracellular space"/>
    <property type="evidence" value="ECO:0007669"/>
    <property type="project" value="TreeGrafter"/>
</dbReference>
<feature type="domain" description="EGF-like" evidence="18">
    <location>
        <begin position="281"/>
        <end position="312"/>
    </location>
</feature>
<feature type="domain" description="Fibronectin type-III" evidence="19">
    <location>
        <begin position="595"/>
        <end position="685"/>
    </location>
</feature>
<comment type="similarity">
    <text evidence="2">Belongs to the tenascin family.</text>
</comment>
<keyword evidence="5 16" id="KW-0245">EGF-like domain</keyword>
<evidence type="ECO:0000256" key="1">
    <source>
        <dbReference type="ARBA" id="ARBA00004498"/>
    </source>
</evidence>
<dbReference type="Pfam" id="PF25024">
    <property type="entry name" value="EGF_TEN"/>
    <property type="match status" value="1"/>
</dbReference>
<dbReference type="FunFam" id="2.60.40.10:FF:000207">
    <property type="entry name" value="Tenascin C"/>
    <property type="match status" value="1"/>
</dbReference>
<dbReference type="InterPro" id="IPR002181">
    <property type="entry name" value="Fibrinogen_a/b/g_C_dom"/>
</dbReference>
<dbReference type="SMART" id="SM00186">
    <property type="entry name" value="FBG"/>
    <property type="match status" value="1"/>
</dbReference>
<keyword evidence="11 16" id="KW-1015">Disulfide bond</keyword>
<keyword evidence="4" id="KW-0272">Extracellular matrix</keyword>
<evidence type="ECO:0000313" key="22">
    <source>
        <dbReference type="Proteomes" id="UP000016666"/>
    </source>
</evidence>
<dbReference type="NCBIfam" id="NF040941">
    <property type="entry name" value="GGGWT_bact"/>
    <property type="match status" value="1"/>
</dbReference>
<dbReference type="Gene3D" id="2.20.25.10">
    <property type="match status" value="1"/>
</dbReference>
<dbReference type="InterPro" id="IPR036056">
    <property type="entry name" value="Fibrinogen-like_C"/>
</dbReference>
<feature type="disulfide bond" evidence="16">
    <location>
        <begin position="440"/>
        <end position="450"/>
    </location>
</feature>
<feature type="domain" description="Fibrinogen C-terminal" evidence="20">
    <location>
        <begin position="1490"/>
        <end position="1705"/>
    </location>
</feature>
<evidence type="ECO:0000256" key="8">
    <source>
        <dbReference type="ARBA" id="ARBA00022889"/>
    </source>
</evidence>
<feature type="domain" description="Fibronectin type-III" evidence="19">
    <location>
        <begin position="1046"/>
        <end position="1137"/>
    </location>
</feature>
<keyword evidence="10" id="KW-0175">Coiled coil</keyword>
<evidence type="ECO:0000256" key="6">
    <source>
        <dbReference type="ARBA" id="ARBA00022729"/>
    </source>
</evidence>
<dbReference type="FunFam" id="2.20.25.10:FF:000006">
    <property type="entry name" value="Tenascin C"/>
    <property type="match status" value="1"/>
</dbReference>
<dbReference type="PROSITE" id="PS51406">
    <property type="entry name" value="FIBRINOGEN_C_2"/>
    <property type="match status" value="1"/>
</dbReference>
<evidence type="ECO:0000256" key="10">
    <source>
        <dbReference type="ARBA" id="ARBA00023054"/>
    </source>
</evidence>
<comment type="caution">
    <text evidence="16">Lacks conserved residue(s) required for the propagation of feature annotation.</text>
</comment>
<gene>
    <name evidence="21" type="primary">TNC</name>
</gene>
<feature type="domain" description="EGF-like" evidence="18">
    <location>
        <begin position="498"/>
        <end position="529"/>
    </location>
</feature>
<dbReference type="CDD" id="cd00054">
    <property type="entry name" value="EGF_CA"/>
    <property type="match status" value="4"/>
</dbReference>
<dbReference type="SUPFAM" id="SSF49265">
    <property type="entry name" value="Fibronectin type III"/>
    <property type="match status" value="7"/>
</dbReference>
<dbReference type="Pfam" id="PF23106">
    <property type="entry name" value="EGF_Teneurin"/>
    <property type="match status" value="4"/>
</dbReference>
<dbReference type="PANTHER" id="PTHR46708:SF1">
    <property type="entry name" value="TENASCIN"/>
    <property type="match status" value="1"/>
</dbReference>
<evidence type="ECO:0000256" key="5">
    <source>
        <dbReference type="ARBA" id="ARBA00022536"/>
    </source>
</evidence>
<dbReference type="FunFam" id="2.60.40.10:FF:000293">
    <property type="entry name" value="Tenascin C"/>
    <property type="match status" value="1"/>
</dbReference>
<dbReference type="GO" id="GO:0009611">
    <property type="term" value="P:response to wounding"/>
    <property type="evidence" value="ECO:0007669"/>
    <property type="project" value="UniProtKB-ARBA"/>
</dbReference>
<evidence type="ECO:0000256" key="4">
    <source>
        <dbReference type="ARBA" id="ARBA00022530"/>
    </source>
</evidence>
<feature type="domain" description="Fibronectin type-III" evidence="19">
    <location>
        <begin position="775"/>
        <end position="865"/>
    </location>
</feature>
<dbReference type="Gene3D" id="2.60.40.10">
    <property type="entry name" value="Immunoglobulins"/>
    <property type="match status" value="10"/>
</dbReference>
<feature type="domain" description="Fibronectin type-III" evidence="19">
    <location>
        <begin position="1317"/>
        <end position="1403"/>
    </location>
</feature>
<evidence type="ECO:0000256" key="3">
    <source>
        <dbReference type="ARBA" id="ARBA00022525"/>
    </source>
</evidence>
<dbReference type="InterPro" id="IPR050991">
    <property type="entry name" value="ECM_Regulatory_Proteins"/>
</dbReference>
<keyword evidence="22" id="KW-1185">Reference proteome</keyword>
<feature type="domain" description="Fibronectin type-III" evidence="19">
    <location>
        <begin position="957"/>
        <end position="1045"/>
    </location>
</feature>
<accession>A0A493TYA7</accession>
<dbReference type="FunFam" id="2.60.40.10:FF:000162">
    <property type="entry name" value="Tenascin C"/>
    <property type="match status" value="1"/>
</dbReference>
<feature type="domain" description="Fibronectin type-III" evidence="19">
    <location>
        <begin position="1227"/>
        <end position="1316"/>
    </location>
</feature>
<reference evidence="21" key="2">
    <citation type="submission" date="2025-08" db="UniProtKB">
        <authorList>
            <consortium name="Ensembl"/>
        </authorList>
    </citation>
    <scope>IDENTIFICATION</scope>
</reference>
<name>A0A493TYA7_ANAPP</name>
<evidence type="ECO:0000256" key="11">
    <source>
        <dbReference type="ARBA" id="ARBA00023157"/>
    </source>
</evidence>
<evidence type="ECO:0000259" key="20">
    <source>
        <dbReference type="PROSITE" id="PS51406"/>
    </source>
</evidence>
<keyword evidence="6 17" id="KW-0732">Signal</keyword>
<dbReference type="Pfam" id="PF07974">
    <property type="entry name" value="EGF_2"/>
    <property type="match status" value="1"/>
</dbReference>
<protein>
    <recommendedName>
        <fullName evidence="13">Tenascin</fullName>
    </recommendedName>
    <alternativeName>
        <fullName evidence="14">Hexabrachion</fullName>
    </alternativeName>
    <alternativeName>
        <fullName evidence="15">Tenascin-C</fullName>
    </alternativeName>
</protein>
<dbReference type="FunFam" id="2.60.40.10:FF:000611">
    <property type="entry name" value="Tenascin C"/>
    <property type="match status" value="1"/>
</dbReference>
<feature type="domain" description="EGF-like" evidence="18">
    <location>
        <begin position="436"/>
        <end position="467"/>
    </location>
</feature>
<evidence type="ECO:0000256" key="14">
    <source>
        <dbReference type="ARBA" id="ARBA00079678"/>
    </source>
</evidence>
<dbReference type="GO" id="GO:0007155">
    <property type="term" value="P:cell adhesion"/>
    <property type="evidence" value="ECO:0007669"/>
    <property type="project" value="UniProtKB-KW"/>
</dbReference>
<dbReference type="FunFam" id="2.60.40.10:FF:000398">
    <property type="entry name" value="Tenascin C"/>
    <property type="match status" value="1"/>
</dbReference>
<dbReference type="InterPro" id="IPR014716">
    <property type="entry name" value="Fibrinogen_a/b/g_C_1"/>
</dbReference>
<dbReference type="FunFam" id="2.10.25.10:FF:000001">
    <property type="entry name" value="Tenascin C"/>
    <property type="match status" value="13"/>
</dbReference>
<dbReference type="InterPro" id="IPR041161">
    <property type="entry name" value="EGF_Tenascin"/>
</dbReference>
<feature type="chain" id="PRO_5019795988" description="Tenascin" evidence="17">
    <location>
        <begin position="23"/>
        <end position="1716"/>
    </location>
</feature>
<evidence type="ECO:0000256" key="7">
    <source>
        <dbReference type="ARBA" id="ARBA00022737"/>
    </source>
</evidence>
<dbReference type="PROSITE" id="PS50853">
    <property type="entry name" value="FN3"/>
    <property type="match status" value="9"/>
</dbReference>
<feature type="signal peptide" evidence="17">
    <location>
        <begin position="1"/>
        <end position="22"/>
    </location>
</feature>
<evidence type="ECO:0000259" key="18">
    <source>
        <dbReference type="PROSITE" id="PS50026"/>
    </source>
</evidence>
<dbReference type="SMART" id="SM00060">
    <property type="entry name" value="FN3"/>
    <property type="match status" value="10"/>
</dbReference>
<feature type="disulfide bond" evidence="16">
    <location>
        <begin position="502"/>
        <end position="512"/>
    </location>
</feature>
<dbReference type="SMART" id="SM00181">
    <property type="entry name" value="EGF"/>
    <property type="match status" value="13"/>
</dbReference>
<evidence type="ECO:0000256" key="12">
    <source>
        <dbReference type="ARBA" id="ARBA00023180"/>
    </source>
</evidence>
<dbReference type="InterPro" id="IPR036116">
    <property type="entry name" value="FN3_sf"/>
</dbReference>
<evidence type="ECO:0000313" key="21">
    <source>
        <dbReference type="Ensembl" id="ENSAPLP00000030846.1"/>
    </source>
</evidence>
<dbReference type="Gene3D" id="2.10.25.10">
    <property type="entry name" value="Laminin"/>
    <property type="match status" value="13"/>
</dbReference>
<reference evidence="21" key="3">
    <citation type="submission" date="2025-09" db="UniProtKB">
        <authorList>
            <consortium name="Ensembl"/>
        </authorList>
    </citation>
    <scope>IDENTIFICATION</scope>
</reference>
<dbReference type="PROSITE" id="PS50026">
    <property type="entry name" value="EGF_3"/>
    <property type="match status" value="3"/>
</dbReference>
<feature type="disulfide bond" evidence="16">
    <location>
        <begin position="302"/>
        <end position="311"/>
    </location>
</feature>
<dbReference type="GeneTree" id="ENSGT00940000155188"/>
<evidence type="ECO:0000256" key="17">
    <source>
        <dbReference type="SAM" id="SignalP"/>
    </source>
</evidence>
<dbReference type="FunFam" id="2.60.40.10:FF:000099">
    <property type="entry name" value="Fibronectin 1"/>
    <property type="match status" value="1"/>
</dbReference>
<dbReference type="SUPFAM" id="SSF56496">
    <property type="entry name" value="Fibrinogen C-terminal domain-like"/>
    <property type="match status" value="1"/>
</dbReference>
<dbReference type="InterPro" id="IPR003961">
    <property type="entry name" value="FN3_dom"/>
</dbReference>